<dbReference type="Gene3D" id="2.60.120.260">
    <property type="entry name" value="Galactose-binding domain-like"/>
    <property type="match status" value="1"/>
</dbReference>
<dbReference type="InterPro" id="IPR013736">
    <property type="entry name" value="Xaa-Pro_dipept_C"/>
</dbReference>
<dbReference type="InterPro" id="IPR008979">
    <property type="entry name" value="Galactose-bd-like_sf"/>
</dbReference>
<dbReference type="Pfam" id="PF08530">
    <property type="entry name" value="PepX_C"/>
    <property type="match status" value="1"/>
</dbReference>
<keyword evidence="1 4" id="KW-0378">Hydrolase</keyword>
<accession>A0A364N3Q6</accession>
<dbReference type="Gene3D" id="3.40.50.720">
    <property type="entry name" value="NAD(P)-binding Rossmann-like Domain"/>
    <property type="match status" value="1"/>
</dbReference>
<dbReference type="SUPFAM" id="SSF53474">
    <property type="entry name" value="alpha/beta-Hydrolases"/>
    <property type="match status" value="1"/>
</dbReference>
<dbReference type="EMBL" id="QGDH01000063">
    <property type="protein sequence ID" value="RAR10790.1"/>
    <property type="molecule type" value="Genomic_DNA"/>
</dbReference>
<keyword evidence="5" id="KW-1185">Reference proteome</keyword>
<comment type="caution">
    <text evidence="4">The sequence shown here is derived from an EMBL/GenBank/DDBJ whole genome shotgun (WGS) entry which is preliminary data.</text>
</comment>
<sequence>MSTTKRGVIAAFLDRLATRQLGFPPETCSYTVQGVRIPVLNGGEIFELAADLYLPLLPQGEKPVGTILIRCPYGRGPLFAILSARPYAARGYQCLLVSCRGTFGSGGEFEPWRNEEEDGHAVVAWMRQQSWYTGSFATSGGSYLGFVQWALLKSPPSDMVAAVIQCAPHDFGKQLWGTGSLALEWISWAENILRQEETGIISTIQRLLIPKMIKRILGRFPMAASIKAHFSGRAPWLDYVVDHPDTSDPFYNQLDFTEALEHANIPILLVSGWYDVFMSQTMEQYTRLSERNTNVALLMGPWNHMQVGRQTKAHQKSFHWLEEHLRERITLTEKSPVQYFVTGADLWQSAQRWPPLTSEQQLFLRADGRLSGERPSLQEGSSQFTFNPNQPTPTIGGNLLLGGGSMDDTALASRSDVITFTTETLDKDVEVAGKIAVQLSYSSDNPDIDVFARISQVDNKGHSRNITETYKRLGVNNEVEIITLHLNDCAHRSCRPSLITDQGTWTKVRLEQTYFCLFPRTKMLKVQHSATTPPQKPSIFLRRTVHIQFPFSPLQLVISIMSKPKVLIIGCGAVGLTQGYILSSGADITYLVRTGRTSAFQPPKKLYDYKDDKLHVFSDYRVVESVDEVADETFYCILDTLDGHTVQSQSGISTLQAVGGLIRKHAATFVAYSAIGLDIDEHYARTLGVARERLMPVASMLAHQPTSSISLPDSATADLARQADMLYSHMPPNYGLIVFNSQPKLTRALADVYEKHARLRIQVLPGFIASSGFLLGILQLVAWALDGFHPFPEFRGNKEIWGLLVRAQREVLRMPRFGWLGWFASLLVGSWATGKMMTGPVKTAVPLAYHEFNAFHHGSKVIKQDVKVLEDLVMEGEKAGMKMVALREILRRAERIVGDEVAASH</sequence>
<dbReference type="AlphaFoldDB" id="A0A364N3Q6"/>
<dbReference type="Gene3D" id="1.10.3020.10">
    <property type="entry name" value="alpha-amino acid ester hydrolase ( Helical cap domain)"/>
    <property type="match status" value="1"/>
</dbReference>
<dbReference type="STRING" id="183478.A0A364N3Q6"/>
<evidence type="ECO:0000313" key="4">
    <source>
        <dbReference type="EMBL" id="RAR10790.1"/>
    </source>
</evidence>
<evidence type="ECO:0000256" key="2">
    <source>
        <dbReference type="SAM" id="MobiDB-lite"/>
    </source>
</evidence>
<proteinExistence type="predicted"/>
<dbReference type="Pfam" id="PF02129">
    <property type="entry name" value="Peptidase_S15"/>
    <property type="match status" value="1"/>
</dbReference>
<gene>
    <name evidence="4" type="ORF">DDE83_004934</name>
</gene>
<evidence type="ECO:0000313" key="5">
    <source>
        <dbReference type="Proteomes" id="UP000249619"/>
    </source>
</evidence>
<feature type="compositionally biased region" description="Polar residues" evidence="2">
    <location>
        <begin position="378"/>
        <end position="395"/>
    </location>
</feature>
<dbReference type="NCBIfam" id="TIGR00976">
    <property type="entry name" value="CocE_NonD"/>
    <property type="match status" value="1"/>
</dbReference>
<feature type="region of interest" description="Disordered" evidence="2">
    <location>
        <begin position="373"/>
        <end position="398"/>
    </location>
</feature>
<dbReference type="InterPro" id="IPR000383">
    <property type="entry name" value="Xaa-Pro-like_dom"/>
</dbReference>
<name>A0A364N3Q6_STELY</name>
<dbReference type="GO" id="GO:0008239">
    <property type="term" value="F:dipeptidyl-peptidase activity"/>
    <property type="evidence" value="ECO:0007669"/>
    <property type="project" value="InterPro"/>
</dbReference>
<dbReference type="InterPro" id="IPR029058">
    <property type="entry name" value="AB_hydrolase_fold"/>
</dbReference>
<feature type="domain" description="Xaa-Pro dipeptidyl-peptidase C-terminal" evidence="3">
    <location>
        <begin position="318"/>
        <end position="516"/>
    </location>
</feature>
<dbReference type="SUPFAM" id="SSF49785">
    <property type="entry name" value="Galactose-binding domain-like"/>
    <property type="match status" value="1"/>
</dbReference>
<dbReference type="Proteomes" id="UP000249619">
    <property type="component" value="Unassembled WGS sequence"/>
</dbReference>
<dbReference type="OrthoDB" id="3753531at2759"/>
<protein>
    <submittedName>
        <fullName evidence="4">CocE/NonD hydrolase</fullName>
    </submittedName>
</protein>
<evidence type="ECO:0000256" key="1">
    <source>
        <dbReference type="ARBA" id="ARBA00022801"/>
    </source>
</evidence>
<organism evidence="4 5">
    <name type="scientific">Stemphylium lycopersici</name>
    <name type="common">Tomato gray leaf spot disease fungus</name>
    <name type="synonym">Thyrospora lycopersici</name>
    <dbReference type="NCBI Taxonomy" id="183478"/>
    <lineage>
        <taxon>Eukaryota</taxon>
        <taxon>Fungi</taxon>
        <taxon>Dikarya</taxon>
        <taxon>Ascomycota</taxon>
        <taxon>Pezizomycotina</taxon>
        <taxon>Dothideomycetes</taxon>
        <taxon>Pleosporomycetidae</taxon>
        <taxon>Pleosporales</taxon>
        <taxon>Pleosporineae</taxon>
        <taxon>Pleosporaceae</taxon>
        <taxon>Stemphylium</taxon>
    </lineage>
</organism>
<reference evidence="5" key="1">
    <citation type="submission" date="2018-05" db="EMBL/GenBank/DDBJ databases">
        <title>Draft genome sequence of Stemphylium lycopersici strain CIDEFI 213.</title>
        <authorList>
            <person name="Medina R."/>
            <person name="Franco M.E.E."/>
            <person name="Lucentini C.G."/>
            <person name="Saparrat M.C.N."/>
            <person name="Balatti P.A."/>
        </authorList>
    </citation>
    <scope>NUCLEOTIDE SEQUENCE [LARGE SCALE GENOMIC DNA]</scope>
    <source>
        <strain evidence="5">CIDEFI 213</strain>
    </source>
</reference>
<evidence type="ECO:0000259" key="3">
    <source>
        <dbReference type="SMART" id="SM00939"/>
    </source>
</evidence>
<dbReference type="InterPro" id="IPR005674">
    <property type="entry name" value="CocE/Ser_esterase"/>
</dbReference>
<dbReference type="Gene3D" id="3.40.50.1820">
    <property type="entry name" value="alpha/beta hydrolase"/>
    <property type="match status" value="1"/>
</dbReference>
<dbReference type="SMART" id="SM00939">
    <property type="entry name" value="PepX_C"/>
    <property type="match status" value="1"/>
</dbReference>